<dbReference type="NCBIfam" id="TIGR03816">
    <property type="entry name" value="tadE_like_DECH"/>
    <property type="match status" value="1"/>
</dbReference>
<feature type="domain" description="Putative Flp pilus-assembly TadG-like N-terminal" evidence="2">
    <location>
        <begin position="13"/>
        <end position="60"/>
    </location>
</feature>
<dbReference type="EMBL" id="FNLM01000034">
    <property type="protein sequence ID" value="SDU68216.1"/>
    <property type="molecule type" value="Genomic_DNA"/>
</dbReference>
<keyword evidence="3" id="KW-0547">Nucleotide-binding</keyword>
<dbReference type="STRING" id="158898.SAMN04488548_1343268"/>
<sequence length="123" mass="12173">MRNVRGVVGDDQGNATVLGAFAIAALAAVLVMVIFVGAAVLARHRAQAAADLSALAAAADHVAGNTDPCAAARAVAAAQRPSTEVVSCRLDGEDVLVSVRVPVDLGSFGVRAATASARAGPVD</sequence>
<keyword evidence="3" id="KW-0067">ATP-binding</keyword>
<evidence type="ECO:0000259" key="2">
    <source>
        <dbReference type="Pfam" id="PF13400"/>
    </source>
</evidence>
<keyword evidence="1" id="KW-0472">Membrane</keyword>
<proteinExistence type="predicted"/>
<keyword evidence="3" id="KW-0347">Helicase</keyword>
<keyword evidence="1" id="KW-1133">Transmembrane helix</keyword>
<organism evidence="3 4">
    <name type="scientific">Gordonia westfalica</name>
    <dbReference type="NCBI Taxonomy" id="158898"/>
    <lineage>
        <taxon>Bacteria</taxon>
        <taxon>Bacillati</taxon>
        <taxon>Actinomycetota</taxon>
        <taxon>Actinomycetes</taxon>
        <taxon>Mycobacteriales</taxon>
        <taxon>Gordoniaceae</taxon>
        <taxon>Gordonia</taxon>
    </lineage>
</organism>
<evidence type="ECO:0000256" key="1">
    <source>
        <dbReference type="SAM" id="Phobius"/>
    </source>
</evidence>
<dbReference type="InterPro" id="IPR021202">
    <property type="entry name" value="Rv3654c-like"/>
</dbReference>
<gene>
    <name evidence="3" type="ORF">SAMN04488548_1343268</name>
</gene>
<feature type="transmembrane region" description="Helical" evidence="1">
    <location>
        <begin position="20"/>
        <end position="42"/>
    </location>
</feature>
<reference evidence="3 4" key="1">
    <citation type="submission" date="2016-10" db="EMBL/GenBank/DDBJ databases">
        <authorList>
            <person name="de Groot N.N."/>
        </authorList>
    </citation>
    <scope>NUCLEOTIDE SEQUENCE [LARGE SCALE GENOMIC DNA]</scope>
    <source>
        <strain evidence="3 4">DSM 44215</strain>
    </source>
</reference>
<dbReference type="AlphaFoldDB" id="A0A1H2KIH6"/>
<keyword evidence="3" id="KW-0378">Hydrolase</keyword>
<name>A0A1H2KIH6_9ACTN</name>
<evidence type="ECO:0000313" key="4">
    <source>
        <dbReference type="Proteomes" id="UP000183180"/>
    </source>
</evidence>
<keyword evidence="1" id="KW-0812">Transmembrane</keyword>
<dbReference type="Pfam" id="PF13400">
    <property type="entry name" value="Tad"/>
    <property type="match status" value="1"/>
</dbReference>
<protein>
    <submittedName>
        <fullName evidence="3">Helicase/secretion neighborhood TadE-like protein</fullName>
    </submittedName>
</protein>
<evidence type="ECO:0000313" key="3">
    <source>
        <dbReference type="EMBL" id="SDU68216.1"/>
    </source>
</evidence>
<dbReference type="RefSeq" id="WP_074851943.1">
    <property type="nucleotide sequence ID" value="NZ_FNLM01000034.1"/>
</dbReference>
<dbReference type="Proteomes" id="UP000183180">
    <property type="component" value="Unassembled WGS sequence"/>
</dbReference>
<dbReference type="GO" id="GO:0004386">
    <property type="term" value="F:helicase activity"/>
    <property type="evidence" value="ECO:0007669"/>
    <property type="project" value="UniProtKB-KW"/>
</dbReference>
<accession>A0A1H2KIH6</accession>
<dbReference type="OrthoDB" id="4382000at2"/>
<dbReference type="InterPro" id="IPR028087">
    <property type="entry name" value="Tad_N"/>
</dbReference>